<dbReference type="PANTHER" id="PTHR43133">
    <property type="entry name" value="RNA POLYMERASE ECF-TYPE SIGMA FACTO"/>
    <property type="match status" value="1"/>
</dbReference>
<evidence type="ECO:0000256" key="2">
    <source>
        <dbReference type="ARBA" id="ARBA00023015"/>
    </source>
</evidence>
<dbReference type="SUPFAM" id="SSF88659">
    <property type="entry name" value="Sigma3 and sigma4 domains of RNA polymerase sigma factors"/>
    <property type="match status" value="1"/>
</dbReference>
<dbReference type="NCBIfam" id="TIGR02937">
    <property type="entry name" value="sigma70-ECF"/>
    <property type="match status" value="1"/>
</dbReference>
<feature type="domain" description="RNA polymerase sigma factor 70 region 4 type 2" evidence="5">
    <location>
        <begin position="109"/>
        <end position="161"/>
    </location>
</feature>
<accession>A0A120LID6</accession>
<dbReference type="GO" id="GO:0006352">
    <property type="term" value="P:DNA-templated transcription initiation"/>
    <property type="evidence" value="ECO:0007669"/>
    <property type="project" value="InterPro"/>
</dbReference>
<evidence type="ECO:0000256" key="1">
    <source>
        <dbReference type="ARBA" id="ARBA00010641"/>
    </source>
</evidence>
<keyword evidence="4" id="KW-0804">Transcription</keyword>
<dbReference type="InterPro" id="IPR013324">
    <property type="entry name" value="RNA_pol_sigma_r3/r4-like"/>
</dbReference>
<dbReference type="Pfam" id="PF08281">
    <property type="entry name" value="Sigma70_r4_2"/>
    <property type="match status" value="1"/>
</dbReference>
<dbReference type="GO" id="GO:0003677">
    <property type="term" value="F:DNA binding"/>
    <property type="evidence" value="ECO:0007669"/>
    <property type="project" value="InterPro"/>
</dbReference>
<dbReference type="RefSeq" id="WP_061074275.1">
    <property type="nucleotide sequence ID" value="NZ_CP014060.2"/>
</dbReference>
<dbReference type="InterPro" id="IPR039425">
    <property type="entry name" value="RNA_pol_sigma-70-like"/>
</dbReference>
<dbReference type="SUPFAM" id="SSF88946">
    <property type="entry name" value="Sigma2 domain of RNA polymerase sigma factors"/>
    <property type="match status" value="1"/>
</dbReference>
<dbReference type="InterPro" id="IPR013325">
    <property type="entry name" value="RNA_pol_sigma_r2"/>
</dbReference>
<dbReference type="Gene3D" id="1.10.10.10">
    <property type="entry name" value="Winged helix-like DNA-binding domain superfamily/Winged helix DNA-binding domain"/>
    <property type="match status" value="1"/>
</dbReference>
<protein>
    <submittedName>
        <fullName evidence="6">RNA polymerase sigma factor</fullName>
    </submittedName>
</protein>
<evidence type="ECO:0000256" key="3">
    <source>
        <dbReference type="ARBA" id="ARBA00023082"/>
    </source>
</evidence>
<evidence type="ECO:0000313" key="7">
    <source>
        <dbReference type="Proteomes" id="UP000060602"/>
    </source>
</evidence>
<evidence type="ECO:0000259" key="5">
    <source>
        <dbReference type="Pfam" id="PF08281"/>
    </source>
</evidence>
<dbReference type="PANTHER" id="PTHR43133:SF63">
    <property type="entry name" value="RNA POLYMERASE SIGMA FACTOR FECI-RELATED"/>
    <property type="match status" value="1"/>
</dbReference>
<dbReference type="InterPro" id="IPR014284">
    <property type="entry name" value="RNA_pol_sigma-70_dom"/>
</dbReference>
<name>A0A120LID6_ALCXX</name>
<gene>
    <name evidence="6" type="ORF">AL504_00480</name>
</gene>
<evidence type="ECO:0000313" key="6">
    <source>
        <dbReference type="EMBL" id="AMG40073.1"/>
    </source>
</evidence>
<dbReference type="EMBL" id="CP014060">
    <property type="protein sequence ID" value="AMG40073.1"/>
    <property type="molecule type" value="Genomic_DNA"/>
</dbReference>
<comment type="similarity">
    <text evidence="1">Belongs to the sigma-70 factor family. ECF subfamily.</text>
</comment>
<dbReference type="AlphaFoldDB" id="A0A120LID6"/>
<keyword evidence="2" id="KW-0805">Transcription regulation</keyword>
<evidence type="ECO:0000256" key="4">
    <source>
        <dbReference type="ARBA" id="ARBA00023163"/>
    </source>
</evidence>
<keyword evidence="3" id="KW-0731">Sigma factor</keyword>
<dbReference type="InterPro" id="IPR036388">
    <property type="entry name" value="WH-like_DNA-bd_sf"/>
</dbReference>
<dbReference type="Proteomes" id="UP000060602">
    <property type="component" value="Chromosome"/>
</dbReference>
<dbReference type="GO" id="GO:0016987">
    <property type="term" value="F:sigma factor activity"/>
    <property type="evidence" value="ECO:0007669"/>
    <property type="project" value="UniProtKB-KW"/>
</dbReference>
<dbReference type="InterPro" id="IPR013249">
    <property type="entry name" value="RNA_pol_sigma70_r4_t2"/>
</dbReference>
<reference evidence="7" key="1">
    <citation type="submission" date="2015-12" db="EMBL/GenBank/DDBJ databases">
        <title>FDA dAtabase for Regulatory Grade micrObial Sequences (FDA-ARGOS): Supporting development and validation of Infectious Disease Dx tests.</title>
        <authorList>
            <person name="Case J."/>
            <person name="Tallon L."/>
            <person name="Sadzewicz L."/>
            <person name="Sengamalay N."/>
            <person name="Ott S."/>
            <person name="Godinez A."/>
            <person name="Nagaraj S."/>
            <person name="Nadendla S."/>
            <person name="Sichtig H."/>
        </authorList>
    </citation>
    <scope>NUCLEOTIDE SEQUENCE [LARGE SCALE GENOMIC DNA]</scope>
    <source>
        <strain evidence="7">FDAARGOS_147</strain>
    </source>
</reference>
<sequence length="182" mass="20284">MSILSSALLRLRLIARYAELRRSLERIVGSRDQASAALHETWLRLDTAKPAGPVLNPDAYLLRMAARIATDDWRRNREPLGDDEREALLHVADETADPQRVVAARLDVQALEAAMQELPPRQRAILAAARVDGLLNAEIAERFQISVAMVKKELSAAMRHCRARMADSDAVANGELVGRRKF</sequence>
<proteinExistence type="inferred from homology"/>
<organism evidence="6 7">
    <name type="scientific">Alcaligenes xylosoxydans xylosoxydans</name>
    <name type="common">Achromobacter xylosoxidans</name>
    <dbReference type="NCBI Taxonomy" id="85698"/>
    <lineage>
        <taxon>Bacteria</taxon>
        <taxon>Pseudomonadati</taxon>
        <taxon>Pseudomonadota</taxon>
        <taxon>Betaproteobacteria</taxon>
        <taxon>Burkholderiales</taxon>
        <taxon>Alcaligenaceae</taxon>
        <taxon>Achromobacter</taxon>
    </lineage>
</organism>